<evidence type="ECO:0000259" key="4">
    <source>
        <dbReference type="PROSITE" id="PS50198"/>
    </source>
</evidence>
<dbReference type="OrthoDB" id="1911748at2759"/>
<keyword evidence="1 2" id="KW-0697">Rotamase</keyword>
<comment type="catalytic activity">
    <reaction evidence="2">
        <text>[protein]-peptidylproline (omega=180) = [protein]-peptidylproline (omega=0)</text>
        <dbReference type="Rhea" id="RHEA:16237"/>
        <dbReference type="Rhea" id="RHEA-COMP:10747"/>
        <dbReference type="Rhea" id="RHEA-COMP:10748"/>
        <dbReference type="ChEBI" id="CHEBI:83833"/>
        <dbReference type="ChEBI" id="CHEBI:83834"/>
        <dbReference type="EC" id="5.2.1.8"/>
    </reaction>
</comment>
<accession>A0A9N8D4R4</accession>
<evidence type="ECO:0000256" key="3">
    <source>
        <dbReference type="SAM" id="Phobius"/>
    </source>
</evidence>
<dbReference type="EMBL" id="CAICTM010000005">
    <property type="protein sequence ID" value="CAB9496427.1"/>
    <property type="molecule type" value="Genomic_DNA"/>
</dbReference>
<protein>
    <recommendedName>
        <fullName evidence="2">Peptidyl-prolyl cis-trans isomerase</fullName>
        <ecNumber evidence="2">5.2.1.8</ecNumber>
    </recommendedName>
</protein>
<evidence type="ECO:0000313" key="6">
    <source>
        <dbReference type="Proteomes" id="UP001153069"/>
    </source>
</evidence>
<name>A0A9N8D4R4_9STRA</name>
<evidence type="ECO:0000256" key="1">
    <source>
        <dbReference type="PROSITE-ProRule" id="PRU00278"/>
    </source>
</evidence>
<keyword evidence="3" id="KW-0812">Transmembrane</keyword>
<dbReference type="EC" id="5.2.1.8" evidence="2"/>
<feature type="transmembrane region" description="Helical" evidence="3">
    <location>
        <begin position="173"/>
        <end position="194"/>
    </location>
</feature>
<dbReference type="PROSITE" id="PS50198">
    <property type="entry name" value="PPIC_PPIASE_2"/>
    <property type="match status" value="1"/>
</dbReference>
<proteinExistence type="predicted"/>
<sequence>MGKNPLEKIQNDYRALTRRVTARHILLPPNSEDACNQLKLSILKKMDNNNNNDSEEAFIVDVFADAAQKFSRDETTNYRGGLIGELVPQGTCRSAILDRKCFEVPLGSLQGPIESEFGIHLLLVTERTNCPKLDGRKTRLVPSKGSGYGVLVPSSVAAKEESQVTSDFLLGQAAFWAFAVIAGGLLAELVANIVH</sequence>
<feature type="domain" description="PpiC" evidence="4">
    <location>
        <begin position="17"/>
        <end position="126"/>
    </location>
</feature>
<keyword evidence="3" id="KW-0472">Membrane</keyword>
<comment type="caution">
    <text evidence="5">The sequence shown here is derived from an EMBL/GenBank/DDBJ whole genome shotgun (WGS) entry which is preliminary data.</text>
</comment>
<dbReference type="Gene3D" id="3.10.50.40">
    <property type="match status" value="1"/>
</dbReference>
<dbReference type="Proteomes" id="UP001153069">
    <property type="component" value="Unassembled WGS sequence"/>
</dbReference>
<evidence type="ECO:0000256" key="2">
    <source>
        <dbReference type="RuleBase" id="RU363014"/>
    </source>
</evidence>
<gene>
    <name evidence="5" type="ORF">SEMRO_5_G004020.1</name>
</gene>
<dbReference type="InterPro" id="IPR046357">
    <property type="entry name" value="PPIase_dom_sf"/>
</dbReference>
<dbReference type="SUPFAM" id="SSF54534">
    <property type="entry name" value="FKBP-like"/>
    <property type="match status" value="1"/>
</dbReference>
<dbReference type="AlphaFoldDB" id="A0A9N8D4R4"/>
<dbReference type="InterPro" id="IPR000297">
    <property type="entry name" value="PPIase_PpiC"/>
</dbReference>
<dbReference type="Pfam" id="PF13616">
    <property type="entry name" value="Rotamase_3"/>
    <property type="match status" value="1"/>
</dbReference>
<reference evidence="5" key="1">
    <citation type="submission" date="2020-06" db="EMBL/GenBank/DDBJ databases">
        <authorList>
            <consortium name="Plant Systems Biology data submission"/>
        </authorList>
    </citation>
    <scope>NUCLEOTIDE SEQUENCE</scope>
    <source>
        <strain evidence="5">D6</strain>
    </source>
</reference>
<keyword evidence="6" id="KW-1185">Reference proteome</keyword>
<keyword evidence="3" id="KW-1133">Transmembrane helix</keyword>
<keyword evidence="1 2" id="KW-0413">Isomerase</keyword>
<evidence type="ECO:0000313" key="5">
    <source>
        <dbReference type="EMBL" id="CAB9496427.1"/>
    </source>
</evidence>
<dbReference type="GO" id="GO:0003755">
    <property type="term" value="F:peptidyl-prolyl cis-trans isomerase activity"/>
    <property type="evidence" value="ECO:0007669"/>
    <property type="project" value="UniProtKB-UniRule"/>
</dbReference>
<organism evidence="5 6">
    <name type="scientific">Seminavis robusta</name>
    <dbReference type="NCBI Taxonomy" id="568900"/>
    <lineage>
        <taxon>Eukaryota</taxon>
        <taxon>Sar</taxon>
        <taxon>Stramenopiles</taxon>
        <taxon>Ochrophyta</taxon>
        <taxon>Bacillariophyta</taxon>
        <taxon>Bacillariophyceae</taxon>
        <taxon>Bacillariophycidae</taxon>
        <taxon>Naviculales</taxon>
        <taxon>Naviculaceae</taxon>
        <taxon>Seminavis</taxon>
    </lineage>
</organism>